<dbReference type="Pfam" id="PF00300">
    <property type="entry name" value="His_Phos_1"/>
    <property type="match status" value="1"/>
</dbReference>
<dbReference type="SMART" id="SM00855">
    <property type="entry name" value="PGAM"/>
    <property type="match status" value="1"/>
</dbReference>
<reference evidence="1" key="1">
    <citation type="journal article" date="2020" name="Stud. Mycol.">
        <title>101 Dothideomycetes genomes: a test case for predicting lifestyles and emergence of pathogens.</title>
        <authorList>
            <person name="Haridas S."/>
            <person name="Albert R."/>
            <person name="Binder M."/>
            <person name="Bloem J."/>
            <person name="Labutti K."/>
            <person name="Salamov A."/>
            <person name="Andreopoulos B."/>
            <person name="Baker S."/>
            <person name="Barry K."/>
            <person name="Bills G."/>
            <person name="Bluhm B."/>
            <person name="Cannon C."/>
            <person name="Castanera R."/>
            <person name="Culley D."/>
            <person name="Daum C."/>
            <person name="Ezra D."/>
            <person name="Gonzalez J."/>
            <person name="Henrissat B."/>
            <person name="Kuo A."/>
            <person name="Liang C."/>
            <person name="Lipzen A."/>
            <person name="Lutzoni F."/>
            <person name="Magnuson J."/>
            <person name="Mondo S."/>
            <person name="Nolan M."/>
            <person name="Ohm R."/>
            <person name="Pangilinan J."/>
            <person name="Park H.-J."/>
            <person name="Ramirez L."/>
            <person name="Alfaro M."/>
            <person name="Sun H."/>
            <person name="Tritt A."/>
            <person name="Yoshinaga Y."/>
            <person name="Zwiers L.-H."/>
            <person name="Turgeon B."/>
            <person name="Goodwin S."/>
            <person name="Spatafora J."/>
            <person name="Crous P."/>
            <person name="Grigoriev I."/>
        </authorList>
    </citation>
    <scope>NUCLEOTIDE SEQUENCE</scope>
    <source>
        <strain evidence="1">CBS 122368</strain>
    </source>
</reference>
<organism evidence="1 2">
    <name type="scientific">Trematosphaeria pertusa</name>
    <dbReference type="NCBI Taxonomy" id="390896"/>
    <lineage>
        <taxon>Eukaryota</taxon>
        <taxon>Fungi</taxon>
        <taxon>Dikarya</taxon>
        <taxon>Ascomycota</taxon>
        <taxon>Pezizomycotina</taxon>
        <taxon>Dothideomycetes</taxon>
        <taxon>Pleosporomycetidae</taxon>
        <taxon>Pleosporales</taxon>
        <taxon>Massarineae</taxon>
        <taxon>Trematosphaeriaceae</taxon>
        <taxon>Trematosphaeria</taxon>
    </lineage>
</organism>
<dbReference type="Gene3D" id="3.40.50.1240">
    <property type="entry name" value="Phosphoglycerate mutase-like"/>
    <property type="match status" value="1"/>
</dbReference>
<name>A0A6A6HT58_9PLEO</name>
<evidence type="ECO:0000313" key="1">
    <source>
        <dbReference type="EMBL" id="KAF2241079.1"/>
    </source>
</evidence>
<evidence type="ECO:0000313" key="2">
    <source>
        <dbReference type="Proteomes" id="UP000800094"/>
    </source>
</evidence>
<dbReference type="EMBL" id="ML987214">
    <property type="protein sequence ID" value="KAF2241079.1"/>
    <property type="molecule type" value="Genomic_DNA"/>
</dbReference>
<dbReference type="PANTHER" id="PTHR16469:SF51">
    <property type="entry name" value="TRANSCRIPTION FACTOR TAU 55 KDA SUBUNIT"/>
    <property type="match status" value="1"/>
</dbReference>
<gene>
    <name evidence="1" type="ORF">BU26DRAFT_187089</name>
</gene>
<sequence length="271" mass="30213">MIEVVYVIRHAFRANWVVNPQTGEYSASMVRTPTGIPTDPPLAAKGVEQSKELAEYLCSLEPPIDRIYSSPFYRCLQTLKPTAERLFKEGKAGGKIRIDRGIGEFFGRADFDHPTPPDVKILNPHFEDLDQNYESIHIPHSKGEFIVELHQRVRNALNHIITALDNDPEQPRAVLLCTHAATMIAAGRVLTGQMPEDPDEDDFQCYTASLSKFVRRSTDPGKSPIGNWDCVVNSETGFLSGGAERGWKFNGEESFIAFPEDPLDGTNSPKL</sequence>
<protein>
    <submittedName>
        <fullName evidence="1">Phosphoglycerate mutase family protein</fullName>
    </submittedName>
</protein>
<dbReference type="RefSeq" id="XP_033676083.1">
    <property type="nucleotide sequence ID" value="XM_033820473.1"/>
</dbReference>
<dbReference type="InterPro" id="IPR029033">
    <property type="entry name" value="His_PPase_superfam"/>
</dbReference>
<dbReference type="OrthoDB" id="414418at2759"/>
<proteinExistence type="predicted"/>
<keyword evidence="2" id="KW-1185">Reference proteome</keyword>
<dbReference type="PANTHER" id="PTHR16469">
    <property type="entry name" value="UBIQUITIN-ASSOCIATED AND SH3 DOMAIN-CONTAINING BA-RELATED"/>
    <property type="match status" value="1"/>
</dbReference>
<dbReference type="AlphaFoldDB" id="A0A6A6HT58"/>
<dbReference type="CDD" id="cd07067">
    <property type="entry name" value="HP_PGM_like"/>
    <property type="match status" value="1"/>
</dbReference>
<dbReference type="InterPro" id="IPR051710">
    <property type="entry name" value="Phosphatase_SH3-domain"/>
</dbReference>
<dbReference type="GeneID" id="54573803"/>
<dbReference type="InterPro" id="IPR013078">
    <property type="entry name" value="His_Pase_superF_clade-1"/>
</dbReference>
<dbReference type="Proteomes" id="UP000800094">
    <property type="component" value="Unassembled WGS sequence"/>
</dbReference>
<dbReference type="SUPFAM" id="SSF53254">
    <property type="entry name" value="Phosphoglycerate mutase-like"/>
    <property type="match status" value="1"/>
</dbReference>
<accession>A0A6A6HT58</accession>